<gene>
    <name evidence="1" type="ORF">AX660_21485</name>
</gene>
<accession>A0A148KLW9</accession>
<dbReference type="RefSeq" id="WP_068380517.1">
    <property type="nucleotide sequence ID" value="NZ_LSNE01000011.1"/>
</dbReference>
<dbReference type="EMBL" id="LSNE01000011">
    <property type="protein sequence ID" value="KXI27302.1"/>
    <property type="molecule type" value="Genomic_DNA"/>
</dbReference>
<dbReference type="Pfam" id="PF11932">
    <property type="entry name" value="DUF3450"/>
    <property type="match status" value="1"/>
</dbReference>
<keyword evidence="2" id="KW-1185">Reference proteome</keyword>
<protein>
    <recommendedName>
        <fullName evidence="3">DUF3450 domain-containing protein</fullName>
    </recommendedName>
</protein>
<evidence type="ECO:0000313" key="1">
    <source>
        <dbReference type="EMBL" id="KXI27302.1"/>
    </source>
</evidence>
<sequence>MKVLVLLYLVFSLTLVLSAKINAKPNETNAELMQQWITLESQKGKLQTDWHERRQQLKQRLALFELEHEALQQIIKKSSEISSEVDERRLALVSEQTKLETEQQKVSQQLQHISENIEYLMLRLPPPIQEQWQQKITLINDSIASNSEKLERLLNLFILAEDFDRRIAINRTSMLLNNSPDNPIHMMVTQIYIGLSQGWYVNDDGSAYGYGRANKLGWQWWHQQDTQQVLGSPLSSKALLKIRDSLDNPTTATYLALPITLHQGAENDL</sequence>
<proteinExistence type="predicted"/>
<dbReference type="Proteomes" id="UP000070299">
    <property type="component" value="Unassembled WGS sequence"/>
</dbReference>
<evidence type="ECO:0000313" key="2">
    <source>
        <dbReference type="Proteomes" id="UP000070299"/>
    </source>
</evidence>
<dbReference type="STRING" id="1799789.AX660_21485"/>
<dbReference type="InterPro" id="IPR016866">
    <property type="entry name" value="UCP028069"/>
</dbReference>
<organism evidence="1 2">
    <name type="scientific">Paraglaciecola hydrolytica</name>
    <dbReference type="NCBI Taxonomy" id="1799789"/>
    <lineage>
        <taxon>Bacteria</taxon>
        <taxon>Pseudomonadati</taxon>
        <taxon>Pseudomonadota</taxon>
        <taxon>Gammaproteobacteria</taxon>
        <taxon>Alteromonadales</taxon>
        <taxon>Alteromonadaceae</taxon>
        <taxon>Paraglaciecola</taxon>
    </lineage>
</organism>
<dbReference type="AlphaFoldDB" id="A0A148KLW9"/>
<name>A0A148KLW9_9ALTE</name>
<dbReference type="OrthoDB" id="5703905at2"/>
<evidence type="ECO:0008006" key="3">
    <source>
        <dbReference type="Google" id="ProtNLM"/>
    </source>
</evidence>
<reference evidence="2" key="1">
    <citation type="submission" date="2016-02" db="EMBL/GenBank/DDBJ databases">
        <authorList>
            <person name="Schultz-Johansen M."/>
            <person name="Glaring M.A."/>
            <person name="Bech P.K."/>
            <person name="Stougaard P."/>
        </authorList>
    </citation>
    <scope>NUCLEOTIDE SEQUENCE [LARGE SCALE GENOMIC DNA]</scope>
    <source>
        <strain evidence="2">S66</strain>
    </source>
</reference>
<comment type="caution">
    <text evidence="1">The sequence shown here is derived from an EMBL/GenBank/DDBJ whole genome shotgun (WGS) entry which is preliminary data.</text>
</comment>